<dbReference type="PANTHER" id="PTHR10237:SF14">
    <property type="entry name" value="MYND-TYPE DOMAIN-CONTAINING PROTEIN"/>
    <property type="match status" value="1"/>
</dbReference>
<organism evidence="6 7">
    <name type="scientific">Ophiobolus disseminans</name>
    <dbReference type="NCBI Taxonomy" id="1469910"/>
    <lineage>
        <taxon>Eukaryota</taxon>
        <taxon>Fungi</taxon>
        <taxon>Dikarya</taxon>
        <taxon>Ascomycota</taxon>
        <taxon>Pezizomycotina</taxon>
        <taxon>Dothideomycetes</taxon>
        <taxon>Pleosporomycetidae</taxon>
        <taxon>Pleosporales</taxon>
        <taxon>Pleosporineae</taxon>
        <taxon>Phaeosphaeriaceae</taxon>
        <taxon>Ophiobolus</taxon>
    </lineage>
</organism>
<dbReference type="InterPro" id="IPR036770">
    <property type="entry name" value="Ankyrin_rpt-contain_sf"/>
</dbReference>
<evidence type="ECO:0000256" key="1">
    <source>
        <dbReference type="ARBA" id="ARBA00022723"/>
    </source>
</evidence>
<evidence type="ECO:0000256" key="4">
    <source>
        <dbReference type="PROSITE-ProRule" id="PRU00134"/>
    </source>
</evidence>
<dbReference type="OrthoDB" id="432970at2759"/>
<dbReference type="PROSITE" id="PS01360">
    <property type="entry name" value="ZF_MYND_1"/>
    <property type="match status" value="1"/>
</dbReference>
<dbReference type="GO" id="GO:0008270">
    <property type="term" value="F:zinc ion binding"/>
    <property type="evidence" value="ECO:0007669"/>
    <property type="project" value="UniProtKB-KW"/>
</dbReference>
<dbReference type="InterPro" id="IPR002893">
    <property type="entry name" value="Znf_MYND"/>
</dbReference>
<dbReference type="SUPFAM" id="SSF144232">
    <property type="entry name" value="HIT/MYND zinc finger-like"/>
    <property type="match status" value="1"/>
</dbReference>
<dbReference type="Gene3D" id="1.25.40.20">
    <property type="entry name" value="Ankyrin repeat-containing domain"/>
    <property type="match status" value="1"/>
</dbReference>
<dbReference type="Gene3D" id="6.10.140.2220">
    <property type="match status" value="1"/>
</dbReference>
<dbReference type="SUPFAM" id="SSF48403">
    <property type="entry name" value="Ankyrin repeat"/>
    <property type="match status" value="1"/>
</dbReference>
<dbReference type="GO" id="GO:0000981">
    <property type="term" value="F:DNA-binding transcription factor activity, RNA polymerase II-specific"/>
    <property type="evidence" value="ECO:0007669"/>
    <property type="project" value="TreeGrafter"/>
</dbReference>
<evidence type="ECO:0000313" key="6">
    <source>
        <dbReference type="EMBL" id="KAF2825920.1"/>
    </source>
</evidence>
<dbReference type="AlphaFoldDB" id="A0A6A6ZXY1"/>
<keyword evidence="1" id="KW-0479">Metal-binding</keyword>
<name>A0A6A6ZXY1_9PLEO</name>
<dbReference type="PANTHER" id="PTHR10237">
    <property type="entry name" value="DEFORMED EPIDERMAL AUTOREGULATORY FACTOR 1 HOMOLOG SUPPRESSIN"/>
    <property type="match status" value="1"/>
</dbReference>
<dbReference type="PROSITE" id="PS50865">
    <property type="entry name" value="ZF_MYND_2"/>
    <property type="match status" value="1"/>
</dbReference>
<accession>A0A6A6ZXY1</accession>
<sequence>MSADFMNMLQNMAPRSNRSLQDLTDSNDKLSGMDAMELRGFASQSPMVPSRDLTDELGRSLMSTLQGRSNALKEYVENFDGDRAALVQELYKKRWGPTRIPLYNVILTFLHLMADNKDFILETTRYLAQELSVPVDGTDVTGGSALYWAISTKPFAQAEFAQMLFDAGGSVNQKNRFSATTASEIAQVDFTTDTKKNVQMMEWYVEHGGDVEGKDSDGMNVKMLVEMMRKRVPGMEQVVKKGKGPRKEGECANCGRKPSEKVFSACARCRGVRYCSQECQKVDWKSHKKSCKAAA</sequence>
<protein>
    <recommendedName>
        <fullName evidence="5">MYND-type domain-containing protein</fullName>
    </recommendedName>
</protein>
<dbReference type="InterPro" id="IPR024119">
    <property type="entry name" value="TF_DEAF-1"/>
</dbReference>
<evidence type="ECO:0000259" key="5">
    <source>
        <dbReference type="PROSITE" id="PS50865"/>
    </source>
</evidence>
<evidence type="ECO:0000313" key="7">
    <source>
        <dbReference type="Proteomes" id="UP000799424"/>
    </source>
</evidence>
<keyword evidence="7" id="KW-1185">Reference proteome</keyword>
<dbReference type="EMBL" id="MU006227">
    <property type="protein sequence ID" value="KAF2825920.1"/>
    <property type="molecule type" value="Genomic_DNA"/>
</dbReference>
<keyword evidence="3" id="KW-0862">Zinc</keyword>
<feature type="domain" description="MYND-type" evidence="5">
    <location>
        <begin position="251"/>
        <end position="291"/>
    </location>
</feature>
<keyword evidence="2 4" id="KW-0863">Zinc-finger</keyword>
<proteinExistence type="predicted"/>
<gene>
    <name evidence="6" type="ORF">CC86DRAFT_382891</name>
</gene>
<reference evidence="6" key="1">
    <citation type="journal article" date="2020" name="Stud. Mycol.">
        <title>101 Dothideomycetes genomes: a test case for predicting lifestyles and emergence of pathogens.</title>
        <authorList>
            <person name="Haridas S."/>
            <person name="Albert R."/>
            <person name="Binder M."/>
            <person name="Bloem J."/>
            <person name="Labutti K."/>
            <person name="Salamov A."/>
            <person name="Andreopoulos B."/>
            <person name="Baker S."/>
            <person name="Barry K."/>
            <person name="Bills G."/>
            <person name="Bluhm B."/>
            <person name="Cannon C."/>
            <person name="Castanera R."/>
            <person name="Culley D."/>
            <person name="Daum C."/>
            <person name="Ezra D."/>
            <person name="Gonzalez J."/>
            <person name="Henrissat B."/>
            <person name="Kuo A."/>
            <person name="Liang C."/>
            <person name="Lipzen A."/>
            <person name="Lutzoni F."/>
            <person name="Magnuson J."/>
            <person name="Mondo S."/>
            <person name="Nolan M."/>
            <person name="Ohm R."/>
            <person name="Pangilinan J."/>
            <person name="Park H.-J."/>
            <person name="Ramirez L."/>
            <person name="Alfaro M."/>
            <person name="Sun H."/>
            <person name="Tritt A."/>
            <person name="Yoshinaga Y."/>
            <person name="Zwiers L.-H."/>
            <person name="Turgeon B."/>
            <person name="Goodwin S."/>
            <person name="Spatafora J."/>
            <person name="Crous P."/>
            <person name="Grigoriev I."/>
        </authorList>
    </citation>
    <scope>NUCLEOTIDE SEQUENCE</scope>
    <source>
        <strain evidence="6">CBS 113818</strain>
    </source>
</reference>
<dbReference type="GO" id="GO:0005634">
    <property type="term" value="C:nucleus"/>
    <property type="evidence" value="ECO:0007669"/>
    <property type="project" value="TreeGrafter"/>
</dbReference>
<evidence type="ECO:0000256" key="3">
    <source>
        <dbReference type="ARBA" id="ARBA00022833"/>
    </source>
</evidence>
<dbReference type="Proteomes" id="UP000799424">
    <property type="component" value="Unassembled WGS sequence"/>
</dbReference>
<dbReference type="Pfam" id="PF01753">
    <property type="entry name" value="zf-MYND"/>
    <property type="match status" value="1"/>
</dbReference>
<evidence type="ECO:0000256" key="2">
    <source>
        <dbReference type="ARBA" id="ARBA00022771"/>
    </source>
</evidence>